<sequence length="173" mass="19378">MMACTVVARAASPNFLQQRTEDAIHESIHSREATQFTGERKGCRNGQWPGRWTGAVSGEFGEGAPLPASGREREREVSEQLLGKRRVAARFSLLPAQVAGLRQDAHRKTVEIYRVNDWRNRESRRAAKVYADTRDGTGLRRRGADEKMGHIAWYSNLEMGKLTKVKQQVAGDG</sequence>
<dbReference type="AlphaFoldDB" id="A0A545UUT2"/>
<reference evidence="1 2" key="1">
    <citation type="journal article" date="2019" name="Appl. Microbiol. Biotechnol.">
        <title>Genome sequence of Isaria javanica and comparative genome analysis insights into family S53 peptidase evolution in fungal entomopathogens.</title>
        <authorList>
            <person name="Lin R."/>
            <person name="Zhang X."/>
            <person name="Xin B."/>
            <person name="Zou M."/>
            <person name="Gao Y."/>
            <person name="Qin F."/>
            <person name="Hu Q."/>
            <person name="Xie B."/>
            <person name="Cheng X."/>
        </authorList>
    </citation>
    <scope>NUCLEOTIDE SEQUENCE [LARGE SCALE GENOMIC DNA]</scope>
    <source>
        <strain evidence="1 2">IJ1G</strain>
    </source>
</reference>
<evidence type="ECO:0000313" key="2">
    <source>
        <dbReference type="Proteomes" id="UP000315783"/>
    </source>
</evidence>
<dbReference type="EMBL" id="SPUK01000012">
    <property type="protein sequence ID" value="TQV93227.1"/>
    <property type="molecule type" value="Genomic_DNA"/>
</dbReference>
<protein>
    <submittedName>
        <fullName evidence="1">Uncharacterized protein</fullName>
    </submittedName>
</protein>
<accession>A0A545UUT2</accession>
<dbReference type="Proteomes" id="UP000315783">
    <property type="component" value="Unassembled WGS sequence"/>
</dbReference>
<organism evidence="1 2">
    <name type="scientific">Cordyceps javanica</name>
    <dbReference type="NCBI Taxonomy" id="43265"/>
    <lineage>
        <taxon>Eukaryota</taxon>
        <taxon>Fungi</taxon>
        <taxon>Dikarya</taxon>
        <taxon>Ascomycota</taxon>
        <taxon>Pezizomycotina</taxon>
        <taxon>Sordariomycetes</taxon>
        <taxon>Hypocreomycetidae</taxon>
        <taxon>Hypocreales</taxon>
        <taxon>Cordycipitaceae</taxon>
        <taxon>Cordyceps</taxon>
    </lineage>
</organism>
<comment type="caution">
    <text evidence="1">The sequence shown here is derived from an EMBL/GenBank/DDBJ whole genome shotgun (WGS) entry which is preliminary data.</text>
</comment>
<name>A0A545UUT2_9HYPO</name>
<keyword evidence="2" id="KW-1185">Reference proteome</keyword>
<gene>
    <name evidence="1" type="ORF">IF1G_07805</name>
</gene>
<evidence type="ECO:0000313" key="1">
    <source>
        <dbReference type="EMBL" id="TQV93227.1"/>
    </source>
</evidence>
<proteinExistence type="predicted"/>